<evidence type="ECO:0008006" key="3">
    <source>
        <dbReference type="Google" id="ProtNLM"/>
    </source>
</evidence>
<accession>A0A1S8LDX6</accession>
<reference evidence="1 2" key="1">
    <citation type="submission" date="2022-04" db="EMBL/GenBank/DDBJ databases">
        <title>Genome sequence of C. roseum typestrain.</title>
        <authorList>
            <person name="Poehlein A."/>
            <person name="Schoch T."/>
            <person name="Duerre P."/>
            <person name="Daniel R."/>
        </authorList>
    </citation>
    <scope>NUCLEOTIDE SEQUENCE [LARGE SCALE GENOMIC DNA]</scope>
    <source>
        <strain evidence="1 2">DSM 7320</strain>
    </source>
</reference>
<keyword evidence="2" id="KW-1185">Reference proteome</keyword>
<dbReference type="KEGG" id="crw:CROST_009900"/>
<evidence type="ECO:0000313" key="1">
    <source>
        <dbReference type="EMBL" id="URZ10282.1"/>
    </source>
</evidence>
<gene>
    <name evidence="1" type="ORF">CROST_009900</name>
</gene>
<name>A0A1S8LDX6_9CLOT</name>
<dbReference type="STRING" id="84029.CROST_10350"/>
<organism evidence="1 2">
    <name type="scientific">Clostridium felsineum</name>
    <dbReference type="NCBI Taxonomy" id="36839"/>
    <lineage>
        <taxon>Bacteria</taxon>
        <taxon>Bacillati</taxon>
        <taxon>Bacillota</taxon>
        <taxon>Clostridia</taxon>
        <taxon>Eubacteriales</taxon>
        <taxon>Clostridiaceae</taxon>
        <taxon>Clostridium</taxon>
    </lineage>
</organism>
<protein>
    <recommendedName>
        <fullName evidence="3">DUF4179 domain-containing protein</fullName>
    </recommendedName>
</protein>
<dbReference type="RefSeq" id="WP_077834268.1">
    <property type="nucleotide sequence ID" value="NZ_CP096983.1"/>
</dbReference>
<proteinExistence type="predicted"/>
<evidence type="ECO:0000313" key="2">
    <source>
        <dbReference type="Proteomes" id="UP000190951"/>
    </source>
</evidence>
<dbReference type="AlphaFoldDB" id="A0A1S8LDX6"/>
<sequence>MNTIIPENLMDNVEKSLIKHVKNKDKKRHMYKVVSVIISFLVILPAATFAYSNYNDNVLYKQSIDLARKNNDVTKVNKTFKYKGVSFNIKEIVADTTGIEVIYEVSDSKYSINKISFGDKDNKKFDAFAYTYSDSNPNSKQRSFFIGLDSSEVEYVKNNPVSIDIESIKNEGTNTSKGMVDKVKDFVYGKDKATKLEWVLKTKVPLKETKIVPVNKEYSLDVGTLKINSLRIGLFTTNFDYTFIPKDKDISMVNPMFSIRLGRNYVDGSMGESYGPFEGMISSNKSFSEVRNGVGENSVFFGTRSFKSLYYKKPSQIGIKLIALNVEYKTNDSNKSYKIDKNKLPIEISYNGESFKITHIKENKDSIQYNIEYSKNNRIYNEVLTNICEETTNKNMFNNYSESQCKSDKVKFVDQISRDAVYNSLVKKVPNLYEIEKHEATSEKETNSFQNAVISTKITLHHKRNNGPMRFVITGATKKLIYNVDELIINNYGN</sequence>
<dbReference type="Proteomes" id="UP000190951">
    <property type="component" value="Chromosome"/>
</dbReference>
<dbReference type="EMBL" id="CP096983">
    <property type="protein sequence ID" value="URZ10282.1"/>
    <property type="molecule type" value="Genomic_DNA"/>
</dbReference>